<organism evidence="1 2">
    <name type="scientific">Melastoma candidum</name>
    <dbReference type="NCBI Taxonomy" id="119954"/>
    <lineage>
        <taxon>Eukaryota</taxon>
        <taxon>Viridiplantae</taxon>
        <taxon>Streptophyta</taxon>
        <taxon>Embryophyta</taxon>
        <taxon>Tracheophyta</taxon>
        <taxon>Spermatophyta</taxon>
        <taxon>Magnoliopsida</taxon>
        <taxon>eudicotyledons</taxon>
        <taxon>Gunneridae</taxon>
        <taxon>Pentapetalae</taxon>
        <taxon>rosids</taxon>
        <taxon>malvids</taxon>
        <taxon>Myrtales</taxon>
        <taxon>Melastomataceae</taxon>
        <taxon>Melastomatoideae</taxon>
        <taxon>Melastomateae</taxon>
        <taxon>Melastoma</taxon>
    </lineage>
</organism>
<dbReference type="EMBL" id="CM042886">
    <property type="protein sequence ID" value="KAI4341672.1"/>
    <property type="molecule type" value="Genomic_DNA"/>
</dbReference>
<evidence type="ECO:0000313" key="2">
    <source>
        <dbReference type="Proteomes" id="UP001057402"/>
    </source>
</evidence>
<dbReference type="Proteomes" id="UP001057402">
    <property type="component" value="Chromosome 7"/>
</dbReference>
<keyword evidence="2" id="KW-1185">Reference proteome</keyword>
<gene>
    <name evidence="1" type="ORF">MLD38_026366</name>
</gene>
<reference evidence="2" key="1">
    <citation type="journal article" date="2023" name="Front. Plant Sci.">
        <title>Chromosomal-level genome assembly of Melastoma candidum provides insights into trichome evolution.</title>
        <authorList>
            <person name="Zhong Y."/>
            <person name="Wu W."/>
            <person name="Sun C."/>
            <person name="Zou P."/>
            <person name="Liu Y."/>
            <person name="Dai S."/>
            <person name="Zhou R."/>
        </authorList>
    </citation>
    <scope>NUCLEOTIDE SEQUENCE [LARGE SCALE GENOMIC DNA]</scope>
</reference>
<sequence>MLRIPEHQVAGHYADGDKAGPLVDDRGRFYKPLQGDERGVKEVAFYESFSSNHEIPQNIRKFFPVFHGTEAIEASNGSGPQPHLVLEDVVANHQNPSVMDIKVGARTWYPQASEDYFRKCIEKDRGSTTMELGFRVSGLKVYGKGSSGIWKPGKKFVQSFTRKDVKLVLKNFVSSNLPTGSSLNPRPDCCFASTVYGGILFQLLELKKWFETQTMYHFCSSSVLLFFGQGSSLAQVKLVDFAHVIDGDGVIDHNFLGGLCSLIKHLSDILDEAGKGNE</sequence>
<evidence type="ECO:0000313" key="1">
    <source>
        <dbReference type="EMBL" id="KAI4341672.1"/>
    </source>
</evidence>
<accession>A0ACB9P177</accession>
<proteinExistence type="predicted"/>
<protein>
    <submittedName>
        <fullName evidence="1">Uncharacterized protein</fullName>
    </submittedName>
</protein>
<comment type="caution">
    <text evidence="1">The sequence shown here is derived from an EMBL/GenBank/DDBJ whole genome shotgun (WGS) entry which is preliminary data.</text>
</comment>
<name>A0ACB9P177_9MYRT</name>